<gene>
    <name evidence="2" type="ORF">CJD_0437</name>
</gene>
<dbReference type="EMBL" id="ABOO01000006">
    <property type="protein sequence ID" value="EDT72696.1"/>
    <property type="molecule type" value="Genomic_DNA"/>
</dbReference>
<dbReference type="Pfam" id="PF12730">
    <property type="entry name" value="ABC2_membrane_4"/>
    <property type="match status" value="1"/>
</dbReference>
<sequence>MLSVIKGEFKRVSKNLTLYLILAIIICFQIIVTIVQIGLFNNSKINGISDPYLLKLIWYTGSTMLFSILYSVAIDYQVVSKEYANKTWELLLLNIKNKTNIIFSKFILSSIFQVICQIISFAIFVLVMKTYYGLTNSWIICLPFFLMSCLGSFFLVSCVFCIHLIIKNGILAIAFSIPLMLLPSFLFRVVEFGKYIPIMTVGYFLNIDINMSPLTSFALCMYNIGCGIILIYIVNRYFHL</sequence>
<dbReference type="RefSeq" id="WP_003473803.1">
    <property type="nucleotide sequence ID" value="NZ_ABOO01000006.1"/>
</dbReference>
<reference evidence="2 3" key="1">
    <citation type="submission" date="2008-03" db="EMBL/GenBank/DDBJ databases">
        <authorList>
            <person name="Paulsen I."/>
            <person name="Sebastian Y."/>
        </authorList>
    </citation>
    <scope>NUCLEOTIDE SEQUENCE [LARGE SCALE GENOMIC DNA]</scope>
    <source>
        <strain evidence="3">D str. JGS1721</strain>
    </source>
</reference>
<accession>B1V0D5</accession>
<dbReference type="Proteomes" id="UP000003188">
    <property type="component" value="Unassembled WGS sequence"/>
</dbReference>
<keyword evidence="1" id="KW-0812">Transmembrane</keyword>
<feature type="transmembrane region" description="Helical" evidence="1">
    <location>
        <begin position="52"/>
        <end position="73"/>
    </location>
</feature>
<dbReference type="AlphaFoldDB" id="B1V0D5"/>
<keyword evidence="1" id="KW-1133">Transmembrane helix</keyword>
<protein>
    <submittedName>
        <fullName evidence="2">Putative membrane protein</fullName>
    </submittedName>
</protein>
<name>B1V0D5_CLOPF</name>
<feature type="transmembrane region" description="Helical" evidence="1">
    <location>
        <begin position="172"/>
        <end position="190"/>
    </location>
</feature>
<keyword evidence="1" id="KW-0472">Membrane</keyword>
<feature type="transmembrane region" description="Helical" evidence="1">
    <location>
        <begin position="16"/>
        <end position="40"/>
    </location>
</feature>
<feature type="transmembrane region" description="Helical" evidence="1">
    <location>
        <begin position="139"/>
        <end position="166"/>
    </location>
</feature>
<evidence type="ECO:0000313" key="2">
    <source>
        <dbReference type="EMBL" id="EDT72696.1"/>
    </source>
</evidence>
<feature type="transmembrane region" description="Helical" evidence="1">
    <location>
        <begin position="106"/>
        <end position="127"/>
    </location>
</feature>
<organism evidence="2 3">
    <name type="scientific">Clostridium perfringens D str. JGS1721</name>
    <dbReference type="NCBI Taxonomy" id="488537"/>
    <lineage>
        <taxon>Bacteria</taxon>
        <taxon>Bacillati</taxon>
        <taxon>Bacillota</taxon>
        <taxon>Clostridia</taxon>
        <taxon>Eubacteriales</taxon>
        <taxon>Clostridiaceae</taxon>
        <taxon>Clostridium</taxon>
    </lineage>
</organism>
<evidence type="ECO:0000313" key="3">
    <source>
        <dbReference type="Proteomes" id="UP000003188"/>
    </source>
</evidence>
<proteinExistence type="predicted"/>
<feature type="transmembrane region" description="Helical" evidence="1">
    <location>
        <begin position="211"/>
        <end position="234"/>
    </location>
</feature>
<comment type="caution">
    <text evidence="2">The sequence shown here is derived from an EMBL/GenBank/DDBJ whole genome shotgun (WGS) entry which is preliminary data.</text>
</comment>
<evidence type="ECO:0000256" key="1">
    <source>
        <dbReference type="SAM" id="Phobius"/>
    </source>
</evidence>